<feature type="binding site" evidence="3">
    <location>
        <position position="236"/>
    </location>
    <ligand>
        <name>a divalent metal cation</name>
        <dbReference type="ChEBI" id="CHEBI:60240"/>
    </ligand>
</feature>
<feature type="signal peptide" evidence="4">
    <location>
        <begin position="1"/>
        <end position="15"/>
    </location>
</feature>
<dbReference type="InterPro" id="IPR005511">
    <property type="entry name" value="SMP-30"/>
</dbReference>
<evidence type="ECO:0000256" key="2">
    <source>
        <dbReference type="PIRSR" id="PIRSR605511-1"/>
    </source>
</evidence>
<proteinExistence type="inferred from homology"/>
<keyword evidence="3" id="KW-0479">Metal-binding</keyword>
<dbReference type="AlphaFoldDB" id="A0A8J2VT87"/>
<protein>
    <submittedName>
        <fullName evidence="6">(African queen) hypothetical protein</fullName>
    </submittedName>
</protein>
<dbReference type="EMBL" id="CAKASE010000059">
    <property type="protein sequence ID" value="CAG9567953.1"/>
    <property type="molecule type" value="Genomic_DNA"/>
</dbReference>
<dbReference type="PRINTS" id="PR01790">
    <property type="entry name" value="SMP30FAMILY"/>
</dbReference>
<evidence type="ECO:0000313" key="7">
    <source>
        <dbReference type="Proteomes" id="UP000789524"/>
    </source>
</evidence>
<comment type="similarity">
    <text evidence="1">Belongs to the SMP-30/CGR1 family.</text>
</comment>
<keyword evidence="4" id="KW-0732">Signal</keyword>
<gene>
    <name evidence="6" type="ORF">DCHRY22_LOCUS8021</name>
</gene>
<sequence length="332" mass="36927">MRIILFLGLAACLHAKNPLKNYKISMVSSEESNKPALFSHGESPVWDVDTQSLFFVDVHQQNVHRLDYATGKIYTKHIGYGQVNVVSLVSGSRRLLVCVRAGLYLLDWDVAGDSALRLITTVDDGLPDNYLNEGKPDIEGRFWAGTKGPQSGDEVTPDKGTFYSFDINNFQPKVQLRPVSISNGLVWSLNNTVLYYIDSSTQKVEAFDFDYVSGTISGRRTIVDITNYGYEEAIPDGMTIDKRGNLWVAIMFGGTVLHINPDQREVIFGYKLPVSRTTSLTWGGPNLDELFVTTSKDPDNDDKLSGAIFTIRETGSSGIPPNKFKMENADDY</sequence>
<feature type="binding site" evidence="3">
    <location>
        <position position="42"/>
    </location>
    <ligand>
        <name>a divalent metal cation</name>
        <dbReference type="ChEBI" id="CHEBI:60240"/>
    </ligand>
</feature>
<evidence type="ECO:0000256" key="1">
    <source>
        <dbReference type="ARBA" id="ARBA00008853"/>
    </source>
</evidence>
<evidence type="ECO:0000313" key="6">
    <source>
        <dbReference type="EMBL" id="CAG9567953.1"/>
    </source>
</evidence>
<feature type="chain" id="PRO_5035144416" evidence="4">
    <location>
        <begin position="16"/>
        <end position="332"/>
    </location>
</feature>
<dbReference type="GO" id="GO:0004341">
    <property type="term" value="F:gluconolactonase activity"/>
    <property type="evidence" value="ECO:0007669"/>
    <property type="project" value="TreeGrafter"/>
</dbReference>
<evidence type="ECO:0000259" key="5">
    <source>
        <dbReference type="Pfam" id="PF08450"/>
    </source>
</evidence>
<dbReference type="PANTHER" id="PTHR10907">
    <property type="entry name" value="REGUCALCIN"/>
    <property type="match status" value="1"/>
</dbReference>
<dbReference type="GO" id="GO:0005509">
    <property type="term" value="F:calcium ion binding"/>
    <property type="evidence" value="ECO:0007669"/>
    <property type="project" value="TreeGrafter"/>
</dbReference>
<dbReference type="SUPFAM" id="SSF63829">
    <property type="entry name" value="Calcium-dependent phosphotriesterase"/>
    <property type="match status" value="1"/>
</dbReference>
<evidence type="ECO:0000256" key="3">
    <source>
        <dbReference type="PIRSR" id="PIRSR605511-2"/>
    </source>
</evidence>
<dbReference type="PANTHER" id="PTHR10907:SF66">
    <property type="entry name" value="MIP34848P1-RELATED"/>
    <property type="match status" value="1"/>
</dbReference>
<dbReference type="Gene3D" id="2.120.10.30">
    <property type="entry name" value="TolB, C-terminal domain"/>
    <property type="match status" value="1"/>
</dbReference>
<dbReference type="OrthoDB" id="423498at2759"/>
<feature type="binding site" evidence="3">
    <location>
        <position position="183"/>
    </location>
    <ligand>
        <name>a divalent metal cation</name>
        <dbReference type="ChEBI" id="CHEBI:60240"/>
    </ligand>
</feature>
<organism evidence="6 7">
    <name type="scientific">Danaus chrysippus</name>
    <name type="common">African queen</name>
    <dbReference type="NCBI Taxonomy" id="151541"/>
    <lineage>
        <taxon>Eukaryota</taxon>
        <taxon>Metazoa</taxon>
        <taxon>Ecdysozoa</taxon>
        <taxon>Arthropoda</taxon>
        <taxon>Hexapoda</taxon>
        <taxon>Insecta</taxon>
        <taxon>Pterygota</taxon>
        <taxon>Neoptera</taxon>
        <taxon>Endopterygota</taxon>
        <taxon>Lepidoptera</taxon>
        <taxon>Glossata</taxon>
        <taxon>Ditrysia</taxon>
        <taxon>Papilionoidea</taxon>
        <taxon>Nymphalidae</taxon>
        <taxon>Danainae</taxon>
        <taxon>Danaini</taxon>
        <taxon>Danaina</taxon>
        <taxon>Danaus</taxon>
        <taxon>Anosia</taxon>
    </lineage>
</organism>
<reference evidence="6" key="1">
    <citation type="submission" date="2021-09" db="EMBL/GenBank/DDBJ databases">
        <authorList>
            <person name="Martin H S."/>
        </authorList>
    </citation>
    <scope>NUCLEOTIDE SEQUENCE</scope>
</reference>
<dbReference type="Pfam" id="PF08450">
    <property type="entry name" value="SGL"/>
    <property type="match status" value="1"/>
</dbReference>
<feature type="domain" description="SMP-30/Gluconolactonase/LRE-like region" evidence="5">
    <location>
        <begin position="41"/>
        <end position="295"/>
    </location>
</feature>
<keyword evidence="3" id="KW-0862">Zinc</keyword>
<keyword evidence="7" id="KW-1185">Reference proteome</keyword>
<dbReference type="InterPro" id="IPR011042">
    <property type="entry name" value="6-blade_b-propeller_TolB-like"/>
</dbReference>
<dbReference type="Proteomes" id="UP000789524">
    <property type="component" value="Unassembled WGS sequence"/>
</dbReference>
<comment type="caution">
    <text evidence="6">The sequence shown here is derived from an EMBL/GenBank/DDBJ whole genome shotgun (WGS) entry which is preliminary data.</text>
</comment>
<accession>A0A8J2VT87</accession>
<dbReference type="GO" id="GO:0019853">
    <property type="term" value="P:L-ascorbic acid biosynthetic process"/>
    <property type="evidence" value="ECO:0007669"/>
    <property type="project" value="TreeGrafter"/>
</dbReference>
<dbReference type="InterPro" id="IPR013658">
    <property type="entry name" value="SGL"/>
</dbReference>
<name>A0A8J2VT87_9NEOP</name>
<evidence type="ECO:0000256" key="4">
    <source>
        <dbReference type="SAM" id="SignalP"/>
    </source>
</evidence>
<feature type="active site" description="Proton donor/acceptor" evidence="2">
    <location>
        <position position="236"/>
    </location>
</feature>
<feature type="binding site" evidence="3">
    <location>
        <position position="132"/>
    </location>
    <ligand>
        <name>substrate</name>
    </ligand>
</feature>
<comment type="cofactor">
    <cofactor evidence="3">
        <name>Zn(2+)</name>
        <dbReference type="ChEBI" id="CHEBI:29105"/>
    </cofactor>
    <text evidence="3">Binds 1 divalent metal cation per subunit.</text>
</comment>